<dbReference type="InterPro" id="IPR036069">
    <property type="entry name" value="DUF34/NIF3_sf"/>
</dbReference>
<sequence>MTIQYAKFIKMNLIVGSHTFTEIFGVKSLSEKIKEKYESLEIIELVEDHIE</sequence>
<gene>
    <name evidence="1" type="ORF">GCM10008018_70870</name>
</gene>
<accession>A0ABQ1FJW9</accession>
<comment type="caution">
    <text evidence="1">The sequence shown here is derived from an EMBL/GenBank/DDBJ whole genome shotgun (WGS) entry which is preliminary data.</text>
</comment>
<dbReference type="SUPFAM" id="SSF102705">
    <property type="entry name" value="NIF3 (NGG1p interacting factor 3)-like"/>
    <property type="match status" value="1"/>
</dbReference>
<name>A0ABQ1FJW9_9BACL</name>
<organism evidence="1 2">
    <name type="scientific">Paenibacillus marchantiophytorum</name>
    <dbReference type="NCBI Taxonomy" id="1619310"/>
    <lineage>
        <taxon>Bacteria</taxon>
        <taxon>Bacillati</taxon>
        <taxon>Bacillota</taxon>
        <taxon>Bacilli</taxon>
        <taxon>Bacillales</taxon>
        <taxon>Paenibacillaceae</taxon>
        <taxon>Paenibacillus</taxon>
    </lineage>
</organism>
<proteinExistence type="predicted"/>
<evidence type="ECO:0000313" key="2">
    <source>
        <dbReference type="Proteomes" id="UP000615455"/>
    </source>
</evidence>
<evidence type="ECO:0000313" key="1">
    <source>
        <dbReference type="EMBL" id="GGA16051.1"/>
    </source>
</evidence>
<dbReference type="EMBL" id="BMHE01000084">
    <property type="protein sequence ID" value="GGA16051.1"/>
    <property type="molecule type" value="Genomic_DNA"/>
</dbReference>
<dbReference type="Proteomes" id="UP000615455">
    <property type="component" value="Unassembled WGS sequence"/>
</dbReference>
<keyword evidence="2" id="KW-1185">Reference proteome</keyword>
<protein>
    <submittedName>
        <fullName evidence="1">Uncharacterized protein</fullName>
    </submittedName>
</protein>
<reference evidence="2" key="1">
    <citation type="journal article" date="2019" name="Int. J. Syst. Evol. Microbiol.">
        <title>The Global Catalogue of Microorganisms (GCM) 10K type strain sequencing project: providing services to taxonomists for standard genome sequencing and annotation.</title>
        <authorList>
            <consortium name="The Broad Institute Genomics Platform"/>
            <consortium name="The Broad Institute Genome Sequencing Center for Infectious Disease"/>
            <person name="Wu L."/>
            <person name="Ma J."/>
        </authorList>
    </citation>
    <scope>NUCLEOTIDE SEQUENCE [LARGE SCALE GENOMIC DNA]</scope>
    <source>
        <strain evidence="2">CGMCC 1.15043</strain>
    </source>
</reference>